<dbReference type="Proteomes" id="UP000000643">
    <property type="component" value="Chromosome"/>
</dbReference>
<proteinExistence type="predicted"/>
<gene>
    <name evidence="1" type="ordered locus">BARBAKC583_0759</name>
</gene>
<dbReference type="HOGENOM" id="CLU_3340622_0_0_5"/>
<dbReference type="EMBL" id="CP000524">
    <property type="protein sequence ID" value="ABM45228.1"/>
    <property type="molecule type" value="Genomic_DNA"/>
</dbReference>
<organism evidence="1 2">
    <name type="scientific">Bartonella bacilliformis (strain ATCC 35685 / KC583 / Herrer 020/F12,63)</name>
    <dbReference type="NCBI Taxonomy" id="360095"/>
    <lineage>
        <taxon>Bacteria</taxon>
        <taxon>Pseudomonadati</taxon>
        <taxon>Pseudomonadota</taxon>
        <taxon>Alphaproteobacteria</taxon>
        <taxon>Hyphomicrobiales</taxon>
        <taxon>Bartonellaceae</taxon>
        <taxon>Bartonella</taxon>
    </lineage>
</organism>
<accession>A1USV3</accession>
<name>A1USV3_BARBK</name>
<protein>
    <submittedName>
        <fullName evidence="1">Uncharacterized protein</fullName>
    </submittedName>
</protein>
<dbReference type="KEGG" id="bbk:BARBAKC583_0759"/>
<evidence type="ECO:0000313" key="2">
    <source>
        <dbReference type="Proteomes" id="UP000000643"/>
    </source>
</evidence>
<sequence length="37" mass="4548">MKQCNGFQRIEKLLQKRPIRKSYSITFKKHQQNQDIN</sequence>
<reference evidence="1 2" key="1">
    <citation type="submission" date="2006-12" db="EMBL/GenBank/DDBJ databases">
        <authorList>
            <person name="Hendrix L."/>
            <person name="Mohamoud Y."/>
            <person name="Radune D."/>
            <person name="Shvartsbeyn A."/>
            <person name="Daugherty S."/>
            <person name="Dodson R."/>
            <person name="Durkin A.S."/>
            <person name="Harkins D."/>
            <person name="Huot H."/>
            <person name="Kothari S.P."/>
            <person name="Madupu R."/>
            <person name="Li J."/>
            <person name="Nelson W.C."/>
            <person name="Shrivastava S."/>
            <person name="Giglio M.G."/>
            <person name="Haft D."/>
            <person name="Selengut J."/>
            <person name="Fraser-Ligget C."/>
            <person name="Seshadri R."/>
        </authorList>
    </citation>
    <scope>NUCLEOTIDE SEQUENCE [LARGE SCALE GENOMIC DNA]</scope>
    <source>
        <strain evidence="2">ATCC 35685 / NCTC 12138 / KC583</strain>
    </source>
</reference>
<evidence type="ECO:0000313" key="1">
    <source>
        <dbReference type="EMBL" id="ABM45228.1"/>
    </source>
</evidence>
<dbReference type="AlphaFoldDB" id="A1USV3"/>